<dbReference type="PANTHER" id="PTHR43392:SF2">
    <property type="entry name" value="AAA-TYPE ATPASE FAMILY PROTEIN _ ANKYRIN REPEAT FAMILY PROTEIN"/>
    <property type="match status" value="1"/>
</dbReference>
<keyword evidence="4" id="KW-0067">ATP-binding</keyword>
<protein>
    <recommendedName>
        <fullName evidence="7">AAA+ ATPase domain-containing protein</fullName>
    </recommendedName>
</protein>
<feature type="domain" description="AAA+ ATPase" evidence="7">
    <location>
        <begin position="1323"/>
        <end position="1459"/>
    </location>
</feature>
<feature type="region of interest" description="Disordered" evidence="6">
    <location>
        <begin position="1228"/>
        <end position="1268"/>
    </location>
</feature>
<dbReference type="InterPro" id="IPR050773">
    <property type="entry name" value="CbxX/CfxQ_RuBisCO_ESX"/>
</dbReference>
<keyword evidence="3" id="KW-0378">Hydrolase</keyword>
<evidence type="ECO:0000313" key="8">
    <source>
        <dbReference type="EMBL" id="RAO66681.1"/>
    </source>
</evidence>
<evidence type="ECO:0000256" key="2">
    <source>
        <dbReference type="ARBA" id="ARBA00022741"/>
    </source>
</evidence>
<accession>A0A364KT55</accession>
<evidence type="ECO:0000313" key="9">
    <source>
        <dbReference type="Proteomes" id="UP000249363"/>
    </source>
</evidence>
<dbReference type="InterPro" id="IPR027417">
    <property type="entry name" value="P-loop_NTPase"/>
</dbReference>
<evidence type="ECO:0000256" key="3">
    <source>
        <dbReference type="ARBA" id="ARBA00022806"/>
    </source>
</evidence>
<dbReference type="PRINTS" id="PR00819">
    <property type="entry name" value="CBXCFQXSUPER"/>
</dbReference>
<dbReference type="FunFam" id="3.40.50.300:FF:000216">
    <property type="entry name" value="Type VII secretion ATPase EccA"/>
    <property type="match status" value="3"/>
</dbReference>
<organism evidence="8 9">
    <name type="scientific">Talaromyces amestolkiae</name>
    <dbReference type="NCBI Taxonomy" id="1196081"/>
    <lineage>
        <taxon>Eukaryota</taxon>
        <taxon>Fungi</taxon>
        <taxon>Dikarya</taxon>
        <taxon>Ascomycota</taxon>
        <taxon>Pezizomycotina</taxon>
        <taxon>Eurotiomycetes</taxon>
        <taxon>Eurotiomycetidae</taxon>
        <taxon>Eurotiales</taxon>
        <taxon>Trichocomaceae</taxon>
        <taxon>Talaromyces</taxon>
        <taxon>Talaromyces sect. Talaromyces</taxon>
    </lineage>
</organism>
<dbReference type="CDD" id="cd06008">
    <property type="entry name" value="NF-X1-zinc-finger"/>
    <property type="match status" value="1"/>
</dbReference>
<dbReference type="Pfam" id="PF00004">
    <property type="entry name" value="AAA"/>
    <property type="match status" value="3"/>
</dbReference>
<dbReference type="FunFam" id="3.40.50.300:FF:001660">
    <property type="entry name" value="NF-X1 finger and helicase protein, putative"/>
    <property type="match status" value="1"/>
</dbReference>
<dbReference type="STRING" id="1196081.A0A364KT55"/>
<dbReference type="InterPro" id="IPR003593">
    <property type="entry name" value="AAA+_ATPase"/>
</dbReference>
<dbReference type="InterPro" id="IPR047187">
    <property type="entry name" value="SF1_C_Upf1"/>
</dbReference>
<sequence>MTMSAKTRLDRLAKYLGAVLHGKQELRNLSDFKRFIEAILSQQDPSITIERLVTSPSALGALQTGLRFNLTTAFINEYTSKFINFLDNPGVKALCNGLFLQQILLIILEPRSLWNALVDAFHSRMLDGDATQTFCWLVTELLSLPASCAVDITVDVQTIINDDLMISSPSASLRNLGHKMKYLLEMKSSASVLLSSEHTAGGRHDNDFSDFRQVAILPTAGEMSCVECPFYRRVDEISQLSGNQRIAAHVDNQFRLLREDMLSGLRDDIQVARGAKKGRRSALRLQGLSLARISCVSANLRFLNPCTIGVTAKSGLKRLESLSEQEKKTHLKQNPDFIRHHAFGCFLRDTEIVAFATIERRIDDLISTPPIVMLRIAGEEALKKCILFLKLYDDVEFLVVDSPTFAYEPILKCLQERTDFPLTEELFLYKKDEPVKESSLAPWVVIQELREKYRRNIQNILQTSRPITLDQSQLDSLLKGLTQRLSLIQGPPGTGKSFIEALLAKVLHNQTKDKILVMCYTNHALDQFLEDLLDIGIDGSHIVRLGSKSTSRTQPLSLKEQKINLNRPHTTWQTINSLRNEGDELRTNLDESFKRYQAMSTKSSAILEYLEFEEPAYFEAFTVPDDDDGMNVVGKDGKVVHKDYLYHRWIKGQSPEPFSNILPAQCRDIWATEQRLRDEKAQSWKRALLNEQAASLAVQIRLFDQCQEKLSGVLGERTREILKRKQIIVCTTTAAAMYSQDIQNASPGIVLLEEAGEILESHVLTAISPQTKHLIMIGDHLQLRPKVNSYALSLEKGDGYDLNVSLFERLIQEGYPHTTLTKQHRMCPEISSLVRSLTYPGLEDDEKTRNRPNPRGLCDRVIFFNHSNAEEDFAEISDRRDEGAKQSKKNIFEVEIVLKIVKYLGQQGYGTDKLVVLTPYLGQLSLLRQTLSKQNDPVLNDLDSHDLVQAGLLSQASADHSKRPLKLSTIDNYQGEESDIVIASLTRSNNKGDIGFMAAAERLNVLLSRARNILIIVGNSNTFVSSRKGRDTWRPLIDHLKDNGHLYDGLPVRCEQHPDKTAILRTKEEFETETPDGGCAAPCGVKLSCGIHDCPSKCHQIVDHSKMLCTKIVKWNCPRGHTLSVRCSSVKGACRFCNQEDAIKERKHERDQNLEAERQRKQAAYARELAELQDEASHLRRLRSDVLANAEQDRVIKQYRDEIEALKSPVKPVETIVNSRSVGKIAIVPDSPEPTTTEKNTEYIKPSRDESHKKIKVSDPMPTQAPSEAKADWDYQKTYHNSQSPEIDQLMNMVGLESVKTKFLDIKQKVDLKIRQNIDLSSERYGTVLLGNPGTGKTTVARLYAKFLAAVGIIPGSKFIETTGSRLSNEGVSQCQKTIESLLKQGGGVVFIDEAYQLVQANSSGGGQVLDFLLAEVENLTGKIVFILAGYQRQMEQFFAHNPGLPSRFPHQLKFEDFNDTELMLILEHWIEKTYKKQMKIDGGPSGLYCRIVARRIGRGRGSDGFANARAVENAVTKITERQAKRVARERRNGSAMVDDFFLDKEDMIGPDPSQSLNSSRVWQKLQGLIGLAEVKKTIEALVDTIKYNYRRELAEQPLVEYSLNKVFLGNPGTGKTSVAKIYGQILVDIGLLSNGEVIVKNPSDFVGSVIGESEKNTKGILAATLGKVLVIDEAYGLFAGGTSHSTGARSDPYRSAVVDTIVAEVQSTPGDDRCVLLLGYKDQMQEMFQNVNPGLSRRFPIDQAFVFEDFTPKELDMILDLKLSEQGYEVTDRARRVVLEMLERARNRPHFGNAGEIDILLNAAKMHHQRSLSTKNLMSSVPNAILDAIDFDENYDRVEQSNLSVSKIFEGVIGCENIVSRLEGYQQVVRNLKKLNMDPRLQVPFNFVFRGPPGTGKTSTARKMGQVYYDMGLLNSTEVIETSATDLVGQYVGQTGPKTQLLLERGLGKVLFIDEAYRLAEGQFAKEAMDELVDCITKPRFARKLIIILAGYDADINRLMSINPGLTSRFPESLQFEPLSPGMCFKLLEGLLSKQKKELLEQSQTKFDITCVQCPDPDLSEKLTQGFDTLSKTASWANARDVETLATSIFRKTITTMQDSSASGLILNRDSVIEEIQKLISERQSRENFQSQHLLPQVNRNSLFSAPLRTQNTNTPILNLQSQNAKSNAVPDAKTNEAVESGIPKQNMAETDHRDDGVTEEVWAQLERDKAKANTEEKTYLRVCHDEEEQKREIQRLQDQEARSIREADEAKKREDEGAKKRYEQERLRHELERRRLETLARDLEKKRKALAEARRKEQVNQEKLRHMGVCVMGYRWNKQSGGYRCDGGSHWVSDAELR</sequence>
<keyword evidence="9" id="KW-1185">Reference proteome</keyword>
<comment type="caution">
    <text evidence="8">The sequence shown here is derived from an EMBL/GenBank/DDBJ whole genome shotgun (WGS) entry which is preliminary data.</text>
</comment>
<name>A0A364KT55_TALAM</name>
<dbReference type="SMART" id="SM00382">
    <property type="entry name" value="AAA"/>
    <property type="match status" value="4"/>
</dbReference>
<dbReference type="InterPro" id="IPR041627">
    <property type="entry name" value="AAA_lid_6"/>
</dbReference>
<dbReference type="CDD" id="cd17936">
    <property type="entry name" value="EEXXEc_NFX1"/>
    <property type="match status" value="1"/>
</dbReference>
<evidence type="ECO:0000256" key="1">
    <source>
        <dbReference type="ARBA" id="ARBA00010378"/>
    </source>
</evidence>
<feature type="domain" description="AAA+ ATPase" evidence="7">
    <location>
        <begin position="1884"/>
        <end position="2021"/>
    </location>
</feature>
<feature type="compositionally biased region" description="Basic and acidic residues" evidence="6">
    <location>
        <begin position="1239"/>
        <end position="1252"/>
    </location>
</feature>
<dbReference type="PANTHER" id="PTHR43392">
    <property type="entry name" value="AAA-TYPE ATPASE FAMILY PROTEIN / ANKYRIN REPEAT FAMILY PROTEIN"/>
    <property type="match status" value="1"/>
</dbReference>
<dbReference type="InterPro" id="IPR003959">
    <property type="entry name" value="ATPase_AAA_core"/>
</dbReference>
<evidence type="ECO:0000256" key="6">
    <source>
        <dbReference type="SAM" id="MobiDB-lite"/>
    </source>
</evidence>
<dbReference type="Pfam" id="PF17866">
    <property type="entry name" value="AAA_lid_6"/>
    <property type="match status" value="1"/>
</dbReference>
<dbReference type="GO" id="GO:0016887">
    <property type="term" value="F:ATP hydrolysis activity"/>
    <property type="evidence" value="ECO:0007669"/>
    <property type="project" value="InterPro"/>
</dbReference>
<evidence type="ECO:0000256" key="4">
    <source>
        <dbReference type="ARBA" id="ARBA00022840"/>
    </source>
</evidence>
<dbReference type="OrthoDB" id="2423195at2759"/>
<keyword evidence="2" id="KW-0547">Nucleotide-binding</keyword>
<evidence type="ECO:0000256" key="5">
    <source>
        <dbReference type="SAM" id="Coils"/>
    </source>
</evidence>
<dbReference type="GeneID" id="63791910"/>
<dbReference type="SUPFAM" id="SSF52540">
    <property type="entry name" value="P-loop containing nucleoside triphosphate hydrolases"/>
    <property type="match status" value="4"/>
</dbReference>
<dbReference type="InterPro" id="IPR000641">
    <property type="entry name" value="CbxX/CfxQ"/>
</dbReference>
<dbReference type="InterPro" id="IPR041679">
    <property type="entry name" value="DNA2/NAM7-like_C"/>
</dbReference>
<feature type="region of interest" description="Disordered" evidence="6">
    <location>
        <begin position="2228"/>
        <end position="2263"/>
    </location>
</feature>
<proteinExistence type="inferred from homology"/>
<feature type="domain" description="AAA+ ATPase" evidence="7">
    <location>
        <begin position="1602"/>
        <end position="1752"/>
    </location>
</feature>
<dbReference type="GO" id="GO:0004386">
    <property type="term" value="F:helicase activity"/>
    <property type="evidence" value="ECO:0007669"/>
    <property type="project" value="InterPro"/>
</dbReference>
<keyword evidence="3" id="KW-0347">Helicase</keyword>
<dbReference type="Pfam" id="PF13086">
    <property type="entry name" value="AAA_11"/>
    <property type="match status" value="1"/>
</dbReference>
<feature type="coiled-coil region" evidence="5">
    <location>
        <begin position="1139"/>
        <end position="1189"/>
    </location>
</feature>
<comment type="similarity">
    <text evidence="1">Belongs to the CbxX/CfxQ family.</text>
</comment>
<feature type="domain" description="AAA+ ATPase" evidence="7">
    <location>
        <begin position="482"/>
        <end position="1014"/>
    </location>
</feature>
<dbReference type="FunFam" id="1.10.8.60:FF:000160">
    <property type="entry name" value="WGS project CABT00000000 data, contig 2.55"/>
    <property type="match status" value="1"/>
</dbReference>
<keyword evidence="5" id="KW-0175">Coiled coil</keyword>
<reference evidence="8 9" key="1">
    <citation type="journal article" date="2017" name="Biotechnol. Biofuels">
        <title>Differential beta-glucosidase expression as a function of carbon source availability in Talaromyces amestolkiae: a genomic and proteomic approach.</title>
        <authorList>
            <person name="de Eugenio L.I."/>
            <person name="Mendez-Liter J.A."/>
            <person name="Nieto-Dominguez M."/>
            <person name="Alonso L."/>
            <person name="Gil-Munoz J."/>
            <person name="Barriuso J."/>
            <person name="Prieto A."/>
            <person name="Martinez M.J."/>
        </authorList>
    </citation>
    <scope>NUCLEOTIDE SEQUENCE [LARGE SCALE GENOMIC DNA]</scope>
    <source>
        <strain evidence="8 9">CIB</strain>
    </source>
</reference>
<dbReference type="RefSeq" id="XP_040731198.1">
    <property type="nucleotide sequence ID" value="XM_040874867.1"/>
</dbReference>
<dbReference type="CDD" id="cd18808">
    <property type="entry name" value="SF1_C_Upf1"/>
    <property type="match status" value="1"/>
</dbReference>
<dbReference type="Pfam" id="PF13087">
    <property type="entry name" value="AAA_12"/>
    <property type="match status" value="1"/>
</dbReference>
<dbReference type="Gene3D" id="1.10.8.60">
    <property type="match status" value="2"/>
</dbReference>
<gene>
    <name evidence="8" type="ORF">BHQ10_002693</name>
</gene>
<dbReference type="Gene3D" id="3.40.50.300">
    <property type="entry name" value="P-loop containing nucleotide triphosphate hydrolases"/>
    <property type="match status" value="5"/>
</dbReference>
<dbReference type="EMBL" id="MIKG01000004">
    <property type="protein sequence ID" value="RAO66681.1"/>
    <property type="molecule type" value="Genomic_DNA"/>
</dbReference>
<dbReference type="CDD" id="cd00009">
    <property type="entry name" value="AAA"/>
    <property type="match status" value="2"/>
</dbReference>
<evidence type="ECO:0000259" key="7">
    <source>
        <dbReference type="SMART" id="SM00382"/>
    </source>
</evidence>
<dbReference type="InterPro" id="IPR041677">
    <property type="entry name" value="DNA2/NAM7_AAA_11"/>
</dbReference>
<dbReference type="GO" id="GO:0005524">
    <property type="term" value="F:ATP binding"/>
    <property type="evidence" value="ECO:0007669"/>
    <property type="project" value="UniProtKB-KW"/>
</dbReference>
<dbReference type="Proteomes" id="UP000249363">
    <property type="component" value="Unassembled WGS sequence"/>
</dbReference>